<dbReference type="AlphaFoldDB" id="A0A382S106"/>
<keyword evidence="5 6" id="KW-0472">Membrane</keyword>
<evidence type="ECO:0000256" key="1">
    <source>
        <dbReference type="ARBA" id="ARBA00004141"/>
    </source>
</evidence>
<accession>A0A382S106</accession>
<sequence>FPVAVAGGAALTVLLATRLGLPISTTHALIGALVGGGLSAGSIDAARLGTAFALPLVVSPLLATSLAAALYTIGRFLWRHWQLEADDCLCIEPNPEVAAELALQPGRGSAGAARVATITEQNTSQRGFRAPVAGLRVGSE</sequence>
<organism evidence="7">
    <name type="scientific">marine metagenome</name>
    <dbReference type="NCBI Taxonomy" id="408172"/>
    <lineage>
        <taxon>unclassified sequences</taxon>
        <taxon>metagenomes</taxon>
        <taxon>ecological metagenomes</taxon>
    </lineage>
</organism>
<evidence type="ECO:0000256" key="4">
    <source>
        <dbReference type="ARBA" id="ARBA00022989"/>
    </source>
</evidence>
<comment type="subcellular location">
    <subcellularLocation>
        <location evidence="1">Membrane</location>
        <topology evidence="1">Multi-pass membrane protein</topology>
    </subcellularLocation>
</comment>
<dbReference type="InterPro" id="IPR001204">
    <property type="entry name" value="Phos_transporter"/>
</dbReference>
<proteinExistence type="predicted"/>
<evidence type="ECO:0000256" key="2">
    <source>
        <dbReference type="ARBA" id="ARBA00022448"/>
    </source>
</evidence>
<dbReference type="Pfam" id="PF01384">
    <property type="entry name" value="PHO4"/>
    <property type="match status" value="1"/>
</dbReference>
<gene>
    <name evidence="7" type="ORF">METZ01_LOCUS356086</name>
</gene>
<dbReference type="PANTHER" id="PTHR11101">
    <property type="entry name" value="PHOSPHATE TRANSPORTER"/>
    <property type="match status" value="1"/>
</dbReference>
<reference evidence="7" key="1">
    <citation type="submission" date="2018-05" db="EMBL/GenBank/DDBJ databases">
        <authorList>
            <person name="Lanie J.A."/>
            <person name="Ng W.-L."/>
            <person name="Kazmierczak K.M."/>
            <person name="Andrzejewski T.M."/>
            <person name="Davidsen T.M."/>
            <person name="Wayne K.J."/>
            <person name="Tettelin H."/>
            <person name="Glass J.I."/>
            <person name="Rusch D."/>
            <person name="Podicherti R."/>
            <person name="Tsui H.-C.T."/>
            <person name="Winkler M.E."/>
        </authorList>
    </citation>
    <scope>NUCLEOTIDE SEQUENCE</scope>
</reference>
<feature type="non-terminal residue" evidence="7">
    <location>
        <position position="1"/>
    </location>
</feature>
<dbReference type="GO" id="GO:0035435">
    <property type="term" value="P:phosphate ion transmembrane transport"/>
    <property type="evidence" value="ECO:0007669"/>
    <property type="project" value="TreeGrafter"/>
</dbReference>
<dbReference type="PANTHER" id="PTHR11101:SF80">
    <property type="entry name" value="PHOSPHATE TRANSPORTER"/>
    <property type="match status" value="1"/>
</dbReference>
<evidence type="ECO:0000256" key="5">
    <source>
        <dbReference type="ARBA" id="ARBA00023136"/>
    </source>
</evidence>
<keyword evidence="2" id="KW-0813">Transport</keyword>
<protein>
    <recommendedName>
        <fullName evidence="8">Phosphate transporter</fullName>
    </recommendedName>
</protein>
<evidence type="ECO:0000256" key="6">
    <source>
        <dbReference type="SAM" id="Phobius"/>
    </source>
</evidence>
<name>A0A382S106_9ZZZZ</name>
<dbReference type="GO" id="GO:0005315">
    <property type="term" value="F:phosphate transmembrane transporter activity"/>
    <property type="evidence" value="ECO:0007669"/>
    <property type="project" value="InterPro"/>
</dbReference>
<evidence type="ECO:0000313" key="7">
    <source>
        <dbReference type="EMBL" id="SVD03232.1"/>
    </source>
</evidence>
<feature type="transmembrane region" description="Helical" evidence="6">
    <location>
        <begin position="52"/>
        <end position="73"/>
    </location>
</feature>
<keyword evidence="3 6" id="KW-0812">Transmembrane</keyword>
<evidence type="ECO:0008006" key="8">
    <source>
        <dbReference type="Google" id="ProtNLM"/>
    </source>
</evidence>
<dbReference type="EMBL" id="UINC01125419">
    <property type="protein sequence ID" value="SVD03232.1"/>
    <property type="molecule type" value="Genomic_DNA"/>
</dbReference>
<dbReference type="GO" id="GO:0016020">
    <property type="term" value="C:membrane"/>
    <property type="evidence" value="ECO:0007669"/>
    <property type="project" value="UniProtKB-SubCell"/>
</dbReference>
<evidence type="ECO:0000256" key="3">
    <source>
        <dbReference type="ARBA" id="ARBA00022692"/>
    </source>
</evidence>
<keyword evidence="4 6" id="KW-1133">Transmembrane helix</keyword>